<keyword evidence="3" id="KW-1185">Reference proteome</keyword>
<organism evidence="2 3">
    <name type="scientific">Stachybotrys elegans</name>
    <dbReference type="NCBI Taxonomy" id="80388"/>
    <lineage>
        <taxon>Eukaryota</taxon>
        <taxon>Fungi</taxon>
        <taxon>Dikarya</taxon>
        <taxon>Ascomycota</taxon>
        <taxon>Pezizomycotina</taxon>
        <taxon>Sordariomycetes</taxon>
        <taxon>Hypocreomycetidae</taxon>
        <taxon>Hypocreales</taxon>
        <taxon>Stachybotryaceae</taxon>
        <taxon>Stachybotrys</taxon>
    </lineage>
</organism>
<evidence type="ECO:0000313" key="3">
    <source>
        <dbReference type="Proteomes" id="UP000813444"/>
    </source>
</evidence>
<name>A0A8K0T2T0_9HYPO</name>
<dbReference type="InterPro" id="IPR013022">
    <property type="entry name" value="Xyl_isomerase-like_TIM-brl"/>
</dbReference>
<keyword evidence="2" id="KW-0223">Dioxygenase</keyword>
<dbReference type="Pfam" id="PF01261">
    <property type="entry name" value="AP_endonuc_2"/>
    <property type="match status" value="1"/>
</dbReference>
<comment type="caution">
    <text evidence="2">The sequence shown here is derived from an EMBL/GenBank/DDBJ whole genome shotgun (WGS) entry which is preliminary data.</text>
</comment>
<sequence length="390" mass="43707">MYQKSPSYSSAMDCKQAIATISLGQPKLHDIRTKLYEIAGCGIKAIELFYDDLETLACTISQESSQPSSRESCLKAAEVIRDLCHELQLTVLNLQPFRFYEGLLDRQETDRLQSEVLPLWIEILQILGADTILVASNFLGPDPQTGQPRTTGDIRVIVDDLRVMAVKGLACSPPVRIAYEALAWGDHVKTWEKAWEIVQKVDLPNFGLVLDTFNLAAIAYADPATENGRLYNDEKLAAFHLRSSLEKMLSDIDMSRVFVVQIADAERLCSPLQEGHPFYVAGQPSRMSWSRNARLFLCESDRGGYLPVLDIVHILIKLGWTGHLSHEVFSRTLSDAAPETPLNHAARASRSWNAMLAALMQKDELEYKGGYHEKETVLSPEIGFRVELEL</sequence>
<reference evidence="2" key="1">
    <citation type="journal article" date="2021" name="Nat. Commun.">
        <title>Genetic determinants of endophytism in the Arabidopsis root mycobiome.</title>
        <authorList>
            <person name="Mesny F."/>
            <person name="Miyauchi S."/>
            <person name="Thiergart T."/>
            <person name="Pickel B."/>
            <person name="Atanasova L."/>
            <person name="Karlsson M."/>
            <person name="Huettel B."/>
            <person name="Barry K.W."/>
            <person name="Haridas S."/>
            <person name="Chen C."/>
            <person name="Bauer D."/>
            <person name="Andreopoulos W."/>
            <person name="Pangilinan J."/>
            <person name="LaButti K."/>
            <person name="Riley R."/>
            <person name="Lipzen A."/>
            <person name="Clum A."/>
            <person name="Drula E."/>
            <person name="Henrissat B."/>
            <person name="Kohler A."/>
            <person name="Grigoriev I.V."/>
            <person name="Martin F.M."/>
            <person name="Hacquard S."/>
        </authorList>
    </citation>
    <scope>NUCLEOTIDE SEQUENCE</scope>
    <source>
        <strain evidence="2">MPI-CAGE-CH-0235</strain>
    </source>
</reference>
<feature type="domain" description="Xylose isomerase-like TIM barrel" evidence="1">
    <location>
        <begin position="37"/>
        <end position="349"/>
    </location>
</feature>
<evidence type="ECO:0000313" key="2">
    <source>
        <dbReference type="EMBL" id="KAH7324583.1"/>
    </source>
</evidence>
<dbReference type="PANTHER" id="PTHR12110">
    <property type="entry name" value="HYDROXYPYRUVATE ISOMERASE"/>
    <property type="match status" value="1"/>
</dbReference>
<dbReference type="SUPFAM" id="SSF51658">
    <property type="entry name" value="Xylose isomerase-like"/>
    <property type="match status" value="1"/>
</dbReference>
<evidence type="ECO:0000259" key="1">
    <source>
        <dbReference type="Pfam" id="PF01261"/>
    </source>
</evidence>
<protein>
    <submittedName>
        <fullName evidence="2">4-hydroxyphenylpyruvate dioxygenase</fullName>
    </submittedName>
</protein>
<dbReference type="EMBL" id="JAGPNK010000003">
    <property type="protein sequence ID" value="KAH7324583.1"/>
    <property type="molecule type" value="Genomic_DNA"/>
</dbReference>
<gene>
    <name evidence="2" type="ORF">B0I35DRAFT_424501</name>
</gene>
<dbReference type="InterPro" id="IPR050312">
    <property type="entry name" value="IolE/XylAMocC-like"/>
</dbReference>
<accession>A0A8K0T2T0</accession>
<dbReference type="PANTHER" id="PTHR12110:SF21">
    <property type="entry name" value="XYLOSE ISOMERASE-LIKE TIM BARREL DOMAIN-CONTAINING PROTEIN"/>
    <property type="match status" value="1"/>
</dbReference>
<dbReference type="Gene3D" id="3.20.20.150">
    <property type="entry name" value="Divalent-metal-dependent TIM barrel enzymes"/>
    <property type="match status" value="1"/>
</dbReference>
<proteinExistence type="predicted"/>
<dbReference type="OrthoDB" id="5360893at2759"/>
<keyword evidence="2" id="KW-0560">Oxidoreductase</keyword>
<dbReference type="GO" id="GO:0051213">
    <property type="term" value="F:dioxygenase activity"/>
    <property type="evidence" value="ECO:0007669"/>
    <property type="project" value="UniProtKB-KW"/>
</dbReference>
<dbReference type="Proteomes" id="UP000813444">
    <property type="component" value="Unassembled WGS sequence"/>
</dbReference>
<dbReference type="AlphaFoldDB" id="A0A8K0T2T0"/>
<dbReference type="InterPro" id="IPR036237">
    <property type="entry name" value="Xyl_isomerase-like_sf"/>
</dbReference>